<feature type="compositionally biased region" description="Polar residues" evidence="1">
    <location>
        <begin position="25"/>
        <end position="42"/>
    </location>
</feature>
<evidence type="ECO:0000313" key="2">
    <source>
        <dbReference type="EMBL" id="KAJ5537844.1"/>
    </source>
</evidence>
<organism evidence="2 3">
    <name type="scientific">Penicillium frequentans</name>
    <dbReference type="NCBI Taxonomy" id="3151616"/>
    <lineage>
        <taxon>Eukaryota</taxon>
        <taxon>Fungi</taxon>
        <taxon>Dikarya</taxon>
        <taxon>Ascomycota</taxon>
        <taxon>Pezizomycotina</taxon>
        <taxon>Eurotiomycetes</taxon>
        <taxon>Eurotiomycetidae</taxon>
        <taxon>Eurotiales</taxon>
        <taxon>Aspergillaceae</taxon>
        <taxon>Penicillium</taxon>
    </lineage>
</organism>
<protein>
    <submittedName>
        <fullName evidence="2">Uncharacterized protein</fullName>
    </submittedName>
</protein>
<feature type="compositionally biased region" description="Basic and acidic residues" evidence="1">
    <location>
        <begin position="141"/>
        <end position="166"/>
    </location>
</feature>
<accession>A0AAD6CSA7</accession>
<feature type="compositionally biased region" description="Polar residues" evidence="1">
    <location>
        <begin position="115"/>
        <end position="132"/>
    </location>
</feature>
<dbReference type="EMBL" id="JAQIZZ010000006">
    <property type="protein sequence ID" value="KAJ5537844.1"/>
    <property type="molecule type" value="Genomic_DNA"/>
</dbReference>
<name>A0AAD6CSA7_9EURO</name>
<feature type="region of interest" description="Disordered" evidence="1">
    <location>
        <begin position="22"/>
        <end position="166"/>
    </location>
</feature>
<proteinExistence type="predicted"/>
<evidence type="ECO:0000256" key="1">
    <source>
        <dbReference type="SAM" id="MobiDB-lite"/>
    </source>
</evidence>
<sequence length="166" mass="17740">MNFLRQPCSRIATLRSFRTGPVGITSHQANLSRRSYATTGPSDQKGGTPKCLHCNGLAPNDLPLEGDKKKPNTSSIGEHHGANQEYAQNAEGNQGNDSNSTNSTHDEPRAMGSSKGPTSMSFKQEGLSNADTMNPYVNEPGKSKKGEGETETAKVKGTVKPDRPQV</sequence>
<feature type="compositionally biased region" description="Polar residues" evidence="1">
    <location>
        <begin position="85"/>
        <end position="103"/>
    </location>
</feature>
<gene>
    <name evidence="2" type="ORF">N7494_007323</name>
</gene>
<comment type="caution">
    <text evidence="2">The sequence shown here is derived from an EMBL/GenBank/DDBJ whole genome shotgun (WGS) entry which is preliminary data.</text>
</comment>
<dbReference type="Proteomes" id="UP001220324">
    <property type="component" value="Unassembled WGS sequence"/>
</dbReference>
<reference evidence="2 3" key="1">
    <citation type="journal article" date="2023" name="IMA Fungus">
        <title>Comparative genomic study of the Penicillium genus elucidates a diverse pangenome and 15 lateral gene transfer events.</title>
        <authorList>
            <person name="Petersen C."/>
            <person name="Sorensen T."/>
            <person name="Nielsen M.R."/>
            <person name="Sondergaard T.E."/>
            <person name="Sorensen J.L."/>
            <person name="Fitzpatrick D.A."/>
            <person name="Frisvad J.C."/>
            <person name="Nielsen K.L."/>
        </authorList>
    </citation>
    <scope>NUCLEOTIDE SEQUENCE [LARGE SCALE GENOMIC DNA]</scope>
    <source>
        <strain evidence="2 3">IBT 35679</strain>
    </source>
</reference>
<evidence type="ECO:0000313" key="3">
    <source>
        <dbReference type="Proteomes" id="UP001220324"/>
    </source>
</evidence>
<keyword evidence="3" id="KW-1185">Reference proteome</keyword>
<dbReference type="AlphaFoldDB" id="A0AAD6CSA7"/>